<protein>
    <submittedName>
        <fullName evidence="2">Uncharacterized protein</fullName>
    </submittedName>
</protein>
<dbReference type="EMBL" id="MU004232">
    <property type="protein sequence ID" value="KAF2672077.1"/>
    <property type="molecule type" value="Genomic_DNA"/>
</dbReference>
<sequence>MHTPALMGEKRGRLEMEEDEQNENTAVQLPSTTYARRKRVRIEQPPPPKIEVFPEVKYDYWQQKPLDTLLLSDYLLGDDIGP</sequence>
<keyword evidence="3" id="KW-1185">Reference proteome</keyword>
<dbReference type="Proteomes" id="UP000799302">
    <property type="component" value="Unassembled WGS sequence"/>
</dbReference>
<evidence type="ECO:0000313" key="2">
    <source>
        <dbReference type="EMBL" id="KAF2672077.1"/>
    </source>
</evidence>
<evidence type="ECO:0000313" key="3">
    <source>
        <dbReference type="Proteomes" id="UP000799302"/>
    </source>
</evidence>
<evidence type="ECO:0000256" key="1">
    <source>
        <dbReference type="SAM" id="MobiDB-lite"/>
    </source>
</evidence>
<organism evidence="2 3">
    <name type="scientific">Microthyrium microscopicum</name>
    <dbReference type="NCBI Taxonomy" id="703497"/>
    <lineage>
        <taxon>Eukaryota</taxon>
        <taxon>Fungi</taxon>
        <taxon>Dikarya</taxon>
        <taxon>Ascomycota</taxon>
        <taxon>Pezizomycotina</taxon>
        <taxon>Dothideomycetes</taxon>
        <taxon>Dothideomycetes incertae sedis</taxon>
        <taxon>Microthyriales</taxon>
        <taxon>Microthyriaceae</taxon>
        <taxon>Microthyrium</taxon>
    </lineage>
</organism>
<dbReference type="AlphaFoldDB" id="A0A6A6UKU7"/>
<proteinExistence type="predicted"/>
<name>A0A6A6UKU7_9PEZI</name>
<feature type="region of interest" description="Disordered" evidence="1">
    <location>
        <begin position="1"/>
        <end position="32"/>
    </location>
</feature>
<feature type="compositionally biased region" description="Polar residues" evidence="1">
    <location>
        <begin position="23"/>
        <end position="32"/>
    </location>
</feature>
<reference evidence="2" key="1">
    <citation type="journal article" date="2020" name="Stud. Mycol.">
        <title>101 Dothideomycetes genomes: a test case for predicting lifestyles and emergence of pathogens.</title>
        <authorList>
            <person name="Haridas S."/>
            <person name="Albert R."/>
            <person name="Binder M."/>
            <person name="Bloem J."/>
            <person name="Labutti K."/>
            <person name="Salamov A."/>
            <person name="Andreopoulos B."/>
            <person name="Baker S."/>
            <person name="Barry K."/>
            <person name="Bills G."/>
            <person name="Bluhm B."/>
            <person name="Cannon C."/>
            <person name="Castanera R."/>
            <person name="Culley D."/>
            <person name="Daum C."/>
            <person name="Ezra D."/>
            <person name="Gonzalez J."/>
            <person name="Henrissat B."/>
            <person name="Kuo A."/>
            <person name="Liang C."/>
            <person name="Lipzen A."/>
            <person name="Lutzoni F."/>
            <person name="Magnuson J."/>
            <person name="Mondo S."/>
            <person name="Nolan M."/>
            <person name="Ohm R."/>
            <person name="Pangilinan J."/>
            <person name="Park H.-J."/>
            <person name="Ramirez L."/>
            <person name="Alfaro M."/>
            <person name="Sun H."/>
            <person name="Tritt A."/>
            <person name="Yoshinaga Y."/>
            <person name="Zwiers L.-H."/>
            <person name="Turgeon B."/>
            <person name="Goodwin S."/>
            <person name="Spatafora J."/>
            <person name="Crous P."/>
            <person name="Grigoriev I."/>
        </authorList>
    </citation>
    <scope>NUCLEOTIDE SEQUENCE</scope>
    <source>
        <strain evidence="2">CBS 115976</strain>
    </source>
</reference>
<gene>
    <name evidence="2" type="ORF">BT63DRAFT_452572</name>
</gene>
<accession>A0A6A6UKU7</accession>